<proteinExistence type="predicted"/>
<accession>A0ABV0KJ09</accession>
<keyword evidence="2" id="KW-1185">Reference proteome</keyword>
<dbReference type="Proteomes" id="UP001476950">
    <property type="component" value="Unassembled WGS sequence"/>
</dbReference>
<sequence length="54" mass="5774">MVIIVSVIAGALPIGSTDSPLNLSRTTIAAEPLLGRCCIALYKFNKGVLIMEWL</sequence>
<evidence type="ECO:0000313" key="1">
    <source>
        <dbReference type="EMBL" id="MEP1059246.1"/>
    </source>
</evidence>
<name>A0ABV0KJ09_9CYAN</name>
<dbReference type="RefSeq" id="WP_190449004.1">
    <property type="nucleotide sequence ID" value="NZ_JAMPLM010000009.1"/>
</dbReference>
<dbReference type="EMBL" id="JAMPLM010000009">
    <property type="protein sequence ID" value="MEP1059246.1"/>
    <property type="molecule type" value="Genomic_DNA"/>
</dbReference>
<organism evidence="1 2">
    <name type="scientific">Stenomitos frigidus AS-A4</name>
    <dbReference type="NCBI Taxonomy" id="2933935"/>
    <lineage>
        <taxon>Bacteria</taxon>
        <taxon>Bacillati</taxon>
        <taxon>Cyanobacteriota</taxon>
        <taxon>Cyanophyceae</taxon>
        <taxon>Leptolyngbyales</taxon>
        <taxon>Leptolyngbyaceae</taxon>
        <taxon>Stenomitos</taxon>
    </lineage>
</organism>
<reference evidence="1 2" key="1">
    <citation type="submission" date="2022-04" db="EMBL/GenBank/DDBJ databases">
        <title>Positive selection, recombination, and allopatry shape intraspecific diversity of widespread and dominant cyanobacteria.</title>
        <authorList>
            <person name="Wei J."/>
            <person name="Shu W."/>
            <person name="Hu C."/>
        </authorList>
    </citation>
    <scope>NUCLEOTIDE SEQUENCE [LARGE SCALE GENOMIC DNA]</scope>
    <source>
        <strain evidence="1 2">AS-A4</strain>
    </source>
</reference>
<gene>
    <name evidence="1" type="ORF">NDI38_12430</name>
</gene>
<protein>
    <submittedName>
        <fullName evidence="1">Uncharacterized protein</fullName>
    </submittedName>
</protein>
<evidence type="ECO:0000313" key="2">
    <source>
        <dbReference type="Proteomes" id="UP001476950"/>
    </source>
</evidence>
<comment type="caution">
    <text evidence="1">The sequence shown here is derived from an EMBL/GenBank/DDBJ whole genome shotgun (WGS) entry which is preliminary data.</text>
</comment>